<comment type="caution">
    <text evidence="1">The sequence shown here is derived from an EMBL/GenBank/DDBJ whole genome shotgun (WGS) entry which is preliminary data.</text>
</comment>
<reference evidence="2" key="3">
    <citation type="submission" date="2016-02" db="EMBL/GenBank/DDBJ databases">
        <title>Draft genome of pathogenic Streptomyces sp. in Japan.</title>
        <authorList>
            <person name="Tomihama T."/>
            <person name="Ikenaga M."/>
            <person name="Sakai M."/>
            <person name="Okubo T."/>
            <person name="Ikeda S."/>
        </authorList>
    </citation>
    <scope>NUCLEOTIDE SEQUENCE [LARGE SCALE GENOMIC DNA]</scope>
    <source>
        <strain evidence="2">S58</strain>
    </source>
</reference>
<reference evidence="2" key="1">
    <citation type="submission" date="2015-11" db="EMBL/GenBank/DDBJ databases">
        <authorList>
            <consortium name="Cross-ministerial Strategic Innovation Promotion Program (SIP) consortium"/>
            <person name="Tomihama T."/>
            <person name="Ikenaga M."/>
            <person name="Sakai M."/>
            <person name="Okubo T."/>
            <person name="Ikeda S."/>
        </authorList>
    </citation>
    <scope>NUCLEOTIDE SEQUENCE [LARGE SCALE GENOMIC DNA]</scope>
    <source>
        <strain evidence="2">S58</strain>
    </source>
</reference>
<evidence type="ECO:0000313" key="2">
    <source>
        <dbReference type="Proteomes" id="UP000067448"/>
    </source>
</evidence>
<evidence type="ECO:0000313" key="1">
    <source>
        <dbReference type="EMBL" id="GAQ68277.1"/>
    </source>
</evidence>
<dbReference type="EMBL" id="BCMM01000117">
    <property type="protein sequence ID" value="GAQ68277.1"/>
    <property type="molecule type" value="Genomic_DNA"/>
</dbReference>
<dbReference type="AlphaFoldDB" id="A0A100JZ02"/>
<sequence>MVTSLPITSKATWLTTSGITGLTLPGMIDEPACTGGRLISLSPARGPEESSRRSLHVFDSFTATRLSTPDICTNAPQSCVASTRLAAVTSGSPVISARCRRADSAYPAGALRPVPMAVAPRLISWISSTASESRHRSSSIMTAYAENSWPSVIGTASCSWVRPILSTSRNSTALRANESWRTAIALSSPRTANTVAIFTAVG</sequence>
<name>A0A100JZ02_STRSC</name>
<accession>A0A100JZ02</accession>
<gene>
    <name evidence="1" type="ORF">SsS58_08736</name>
</gene>
<organism evidence="1 2">
    <name type="scientific">Streptomyces scabiei</name>
    <dbReference type="NCBI Taxonomy" id="1930"/>
    <lineage>
        <taxon>Bacteria</taxon>
        <taxon>Bacillati</taxon>
        <taxon>Actinomycetota</taxon>
        <taxon>Actinomycetes</taxon>
        <taxon>Kitasatosporales</taxon>
        <taxon>Streptomycetaceae</taxon>
        <taxon>Streptomyces</taxon>
    </lineage>
</organism>
<dbReference type="Proteomes" id="UP000067448">
    <property type="component" value="Unassembled WGS sequence"/>
</dbReference>
<reference evidence="1 2" key="2">
    <citation type="journal article" date="2016" name="Genome Announc.">
        <title>Draft Genome Sequences of Streptomyces scabiei S58, Streptomyces turgidiscabies T45, and Streptomyces acidiscabies a10, the Pathogens of Potato Common Scab, Isolated in Japan.</title>
        <authorList>
            <person name="Tomihama T."/>
            <person name="Nishi Y."/>
            <person name="Sakai M."/>
            <person name="Ikenaga M."/>
            <person name="Okubo T."/>
            <person name="Ikeda S."/>
        </authorList>
    </citation>
    <scope>NUCLEOTIDE SEQUENCE [LARGE SCALE GENOMIC DNA]</scope>
    <source>
        <strain evidence="1 2">S58</strain>
    </source>
</reference>
<proteinExistence type="predicted"/>
<protein>
    <submittedName>
        <fullName evidence="1">Uncharacterized protein</fullName>
    </submittedName>
</protein>